<sequence>MKNFFSVLCVILLFIWGCSVPGSTQRYRSQLDSESAGNKPIPDAFNPSDGILLIEDWADQDRSVVKNSVYVSYQTDDYVNNFVTRNKKRMIAYLKENYPSKYEFAAQSEIYGSKAKYSNKTVYQYALVISLVKRSQRMETQFFSGNEGSTHHQPIFRYYIYDRLNNKTYAALGYGASTIMLAFKGAIKRINRKR</sequence>
<dbReference type="AlphaFoldDB" id="A0A2P8GCT0"/>
<dbReference type="Proteomes" id="UP000240978">
    <property type="component" value="Unassembled WGS sequence"/>
</dbReference>
<protein>
    <submittedName>
        <fullName evidence="1">Uncharacterized protein</fullName>
    </submittedName>
</protein>
<dbReference type="EMBL" id="PYGK01000004">
    <property type="protein sequence ID" value="PSL31784.1"/>
    <property type="molecule type" value="Genomic_DNA"/>
</dbReference>
<organism evidence="1 2">
    <name type="scientific">Chitinophaga ginsengisoli</name>
    <dbReference type="NCBI Taxonomy" id="363837"/>
    <lineage>
        <taxon>Bacteria</taxon>
        <taxon>Pseudomonadati</taxon>
        <taxon>Bacteroidota</taxon>
        <taxon>Chitinophagia</taxon>
        <taxon>Chitinophagales</taxon>
        <taxon>Chitinophagaceae</taxon>
        <taxon>Chitinophaga</taxon>
    </lineage>
</organism>
<proteinExistence type="predicted"/>
<dbReference type="RefSeq" id="WP_106602015.1">
    <property type="nucleotide sequence ID" value="NZ_PYGK01000004.1"/>
</dbReference>
<comment type="caution">
    <text evidence="1">The sequence shown here is derived from an EMBL/GenBank/DDBJ whole genome shotgun (WGS) entry which is preliminary data.</text>
</comment>
<evidence type="ECO:0000313" key="2">
    <source>
        <dbReference type="Proteomes" id="UP000240978"/>
    </source>
</evidence>
<reference evidence="1 2" key="1">
    <citation type="submission" date="2018-03" db="EMBL/GenBank/DDBJ databases">
        <title>Genomic Encyclopedia of Archaeal and Bacterial Type Strains, Phase II (KMG-II): from individual species to whole genera.</title>
        <authorList>
            <person name="Goeker M."/>
        </authorList>
    </citation>
    <scope>NUCLEOTIDE SEQUENCE [LARGE SCALE GENOMIC DNA]</scope>
    <source>
        <strain evidence="1 2">DSM 18107</strain>
    </source>
</reference>
<name>A0A2P8GCT0_9BACT</name>
<evidence type="ECO:0000313" key="1">
    <source>
        <dbReference type="EMBL" id="PSL31784.1"/>
    </source>
</evidence>
<gene>
    <name evidence="1" type="ORF">CLV42_10478</name>
</gene>
<dbReference type="OrthoDB" id="9904474at2"/>
<accession>A0A2P8GCT0</accession>
<keyword evidence="2" id="KW-1185">Reference proteome</keyword>